<comment type="caution">
    <text evidence="1">The sequence shown here is derived from an EMBL/GenBank/DDBJ whole genome shotgun (WGS) entry which is preliminary data.</text>
</comment>
<gene>
    <name evidence="1" type="ORF">EJ377_14185</name>
</gene>
<sequence>MNSSTISFNNYNIVSNFNYYINVGFIYRNNDVINYTRYDDAGKQIVTYDNISGNKTFNVNAFLIKLSNGRIKNYPSVRGSGWCIILTTVP</sequence>
<protein>
    <submittedName>
        <fullName evidence="1">Uncharacterized protein</fullName>
    </submittedName>
</protein>
<evidence type="ECO:0000313" key="1">
    <source>
        <dbReference type="EMBL" id="RTZ45885.1"/>
    </source>
</evidence>
<accession>A0A3S0Q3S2</accession>
<name>A0A3S0Q3S2_9FLAO</name>
<evidence type="ECO:0000313" key="2">
    <source>
        <dbReference type="Proteomes" id="UP000276953"/>
    </source>
</evidence>
<dbReference type="AlphaFoldDB" id="A0A3S0Q3S2"/>
<proteinExistence type="predicted"/>
<dbReference type="Proteomes" id="UP000276953">
    <property type="component" value="Unassembled WGS sequence"/>
</dbReference>
<reference evidence="1 2" key="1">
    <citation type="submission" date="2018-12" db="EMBL/GenBank/DDBJ databases">
        <title>Draft Genome Sequence of Chryseobacterium arthrosphaerae strain ED882-96 Isolated from the Blood of a Patient with Liver Cirrhosis in Taiwan.</title>
        <authorList>
            <person name="Lin J.-N."/>
            <person name="Lai C.-H."/>
            <person name="Yang C.-H."/>
            <person name="Huang Y.-H."/>
        </authorList>
    </citation>
    <scope>NUCLEOTIDE SEQUENCE [LARGE SCALE GENOMIC DNA]</scope>
    <source>
        <strain evidence="1 2">ED882-96</strain>
    </source>
</reference>
<dbReference type="EMBL" id="RYFC01000003">
    <property type="protein sequence ID" value="RTZ45885.1"/>
    <property type="molecule type" value="Genomic_DNA"/>
</dbReference>
<organism evidence="1 2">
    <name type="scientific">Chryseobacterium arthrosphaerae</name>
    <dbReference type="NCBI Taxonomy" id="651561"/>
    <lineage>
        <taxon>Bacteria</taxon>
        <taxon>Pseudomonadati</taxon>
        <taxon>Bacteroidota</taxon>
        <taxon>Flavobacteriia</taxon>
        <taxon>Flavobacteriales</taxon>
        <taxon>Weeksellaceae</taxon>
        <taxon>Chryseobacterium group</taxon>
        <taxon>Chryseobacterium</taxon>
    </lineage>
</organism>